<feature type="binding site" evidence="7">
    <location>
        <position position="32"/>
    </location>
    <ligand>
        <name>substrate</name>
    </ligand>
</feature>
<dbReference type="GO" id="GO:0009423">
    <property type="term" value="P:chorismate biosynthetic process"/>
    <property type="evidence" value="ECO:0007669"/>
    <property type="project" value="UniProtKB-UniRule"/>
</dbReference>
<dbReference type="GO" id="GO:0005524">
    <property type="term" value="F:ATP binding"/>
    <property type="evidence" value="ECO:0007669"/>
    <property type="project" value="UniProtKB-UniRule"/>
</dbReference>
<gene>
    <name evidence="7" type="primary">aroK</name>
    <name evidence="8" type="ORF">G7034_00665</name>
</gene>
<feature type="binding site" evidence="7">
    <location>
        <position position="56"/>
    </location>
    <ligand>
        <name>substrate</name>
    </ligand>
</feature>
<dbReference type="GO" id="GO:0009073">
    <property type="term" value="P:aromatic amino acid family biosynthetic process"/>
    <property type="evidence" value="ECO:0007669"/>
    <property type="project" value="UniProtKB-KW"/>
</dbReference>
<comment type="caution">
    <text evidence="8">The sequence shown here is derived from an EMBL/GenBank/DDBJ whole genome shotgun (WGS) entry which is preliminary data.</text>
</comment>
<keyword evidence="4 7" id="KW-0418">Kinase</keyword>
<comment type="pathway">
    <text evidence="7">Metabolic intermediate biosynthesis; chorismate biosynthesis; chorismate from D-erythrose 4-phosphate and phosphoenolpyruvate: step 5/7.</text>
</comment>
<dbReference type="InterPro" id="IPR027417">
    <property type="entry name" value="P-loop_NTPase"/>
</dbReference>
<comment type="similarity">
    <text evidence="7">Belongs to the shikimate kinase family.</text>
</comment>
<dbReference type="PANTHER" id="PTHR21087">
    <property type="entry name" value="SHIKIMATE KINASE"/>
    <property type="match status" value="1"/>
</dbReference>
<dbReference type="InterPro" id="IPR031322">
    <property type="entry name" value="Shikimate/glucono_kinase"/>
</dbReference>
<comment type="function">
    <text evidence="7">Catalyzes the specific phosphorylation of the 3-hydroxyl group of shikimic acid using ATP as a cosubstrate.</text>
</comment>
<dbReference type="PANTHER" id="PTHR21087:SF16">
    <property type="entry name" value="SHIKIMATE KINASE 1, CHLOROPLASTIC"/>
    <property type="match status" value="1"/>
</dbReference>
<name>A0A967E5J3_9FLAO</name>
<evidence type="ECO:0000256" key="3">
    <source>
        <dbReference type="ARBA" id="ARBA00022741"/>
    </source>
</evidence>
<keyword evidence="6 7" id="KW-0057">Aromatic amino acid biosynthesis</keyword>
<evidence type="ECO:0000256" key="4">
    <source>
        <dbReference type="ARBA" id="ARBA00022777"/>
    </source>
</evidence>
<dbReference type="CDD" id="cd00464">
    <property type="entry name" value="SK"/>
    <property type="match status" value="1"/>
</dbReference>
<dbReference type="EC" id="2.7.1.71" evidence="7"/>
<reference evidence="8" key="1">
    <citation type="submission" date="2020-03" db="EMBL/GenBank/DDBJ databases">
        <title>Psychroflexus Maritimus sp. nov., isolate from marine sediment.</title>
        <authorList>
            <person name="Zhong Y.-L."/>
        </authorList>
    </citation>
    <scope>NUCLEOTIDE SEQUENCE</scope>
    <source>
        <strain evidence="8">C1</strain>
    </source>
</reference>
<dbReference type="HAMAP" id="MF_00109">
    <property type="entry name" value="Shikimate_kinase"/>
    <property type="match status" value="1"/>
</dbReference>
<keyword evidence="2 7" id="KW-0808">Transferase</keyword>
<feature type="binding site" evidence="7">
    <location>
        <position position="79"/>
    </location>
    <ligand>
        <name>substrate</name>
    </ligand>
</feature>
<dbReference type="Gene3D" id="3.40.50.300">
    <property type="entry name" value="P-loop containing nucleotide triphosphate hydrolases"/>
    <property type="match status" value="1"/>
</dbReference>
<evidence type="ECO:0000256" key="6">
    <source>
        <dbReference type="ARBA" id="ARBA00023141"/>
    </source>
</evidence>
<feature type="binding site" evidence="7">
    <location>
        <position position="142"/>
    </location>
    <ligand>
        <name>substrate</name>
    </ligand>
</feature>
<proteinExistence type="inferred from homology"/>
<organism evidence="8 9">
    <name type="scientific">Psychroflexus maritimus</name>
    <dbReference type="NCBI Taxonomy" id="2714865"/>
    <lineage>
        <taxon>Bacteria</taxon>
        <taxon>Pseudomonadati</taxon>
        <taxon>Bacteroidota</taxon>
        <taxon>Flavobacteriia</taxon>
        <taxon>Flavobacteriales</taxon>
        <taxon>Flavobacteriaceae</taxon>
        <taxon>Psychroflexus</taxon>
    </lineage>
</organism>
<keyword evidence="9" id="KW-1185">Reference proteome</keyword>
<feature type="binding site" evidence="7">
    <location>
        <begin position="10"/>
        <end position="15"/>
    </location>
    <ligand>
        <name>ATP</name>
        <dbReference type="ChEBI" id="CHEBI:30616"/>
    </ligand>
</feature>
<dbReference type="GO" id="GO:0000287">
    <property type="term" value="F:magnesium ion binding"/>
    <property type="evidence" value="ECO:0007669"/>
    <property type="project" value="UniProtKB-UniRule"/>
</dbReference>
<comment type="cofactor">
    <cofactor evidence="7">
        <name>Mg(2+)</name>
        <dbReference type="ChEBI" id="CHEBI:18420"/>
    </cofactor>
    <text evidence="7">Binds 1 Mg(2+) ion per subunit.</text>
</comment>
<keyword evidence="1 7" id="KW-0028">Amino-acid biosynthesis</keyword>
<feature type="binding site" evidence="7">
    <location>
        <position position="14"/>
    </location>
    <ligand>
        <name>Mg(2+)</name>
        <dbReference type="ChEBI" id="CHEBI:18420"/>
    </ligand>
</feature>
<dbReference type="GO" id="GO:0005829">
    <property type="term" value="C:cytosol"/>
    <property type="evidence" value="ECO:0007669"/>
    <property type="project" value="TreeGrafter"/>
</dbReference>
<comment type="subunit">
    <text evidence="7">Monomer.</text>
</comment>
<evidence type="ECO:0000256" key="5">
    <source>
        <dbReference type="ARBA" id="ARBA00022840"/>
    </source>
</evidence>
<accession>A0A967E5J3</accession>
<dbReference type="Proteomes" id="UP000643701">
    <property type="component" value="Unassembled WGS sequence"/>
</dbReference>
<dbReference type="GO" id="GO:0004765">
    <property type="term" value="F:shikimate kinase activity"/>
    <property type="evidence" value="ECO:0007669"/>
    <property type="project" value="UniProtKB-UniRule"/>
</dbReference>
<keyword evidence="7" id="KW-0963">Cytoplasm</keyword>
<feature type="binding site" evidence="7">
    <location>
        <position position="158"/>
    </location>
    <ligand>
        <name>ATP</name>
        <dbReference type="ChEBI" id="CHEBI:30616"/>
    </ligand>
</feature>
<protein>
    <recommendedName>
        <fullName evidence="7">Shikimate kinase</fullName>
        <shortName evidence="7">SK</shortName>
        <ecNumber evidence="7">2.7.1.71</ecNumber>
    </recommendedName>
</protein>
<dbReference type="SUPFAM" id="SSF52540">
    <property type="entry name" value="P-loop containing nucleoside triphosphate hydrolases"/>
    <property type="match status" value="1"/>
</dbReference>
<keyword evidence="3 7" id="KW-0547">Nucleotide-binding</keyword>
<dbReference type="EMBL" id="JAANAS010000001">
    <property type="protein sequence ID" value="NGZ88761.1"/>
    <property type="molecule type" value="Genomic_DNA"/>
</dbReference>
<sequence length="172" mass="20088">MKIILLGYMGVGKSTLGNALAKELEINFIDLDAYIEQKEGKSISDLFVNKAEISFRKKETNYLKQILNHESSFVLSLGGGTPCYANNMELINKYSKNTFYLKASFQFLSKRLYNEKNVRPLLQHLKHLDEFEDFIRKHLFERQNYYFLANFTINVETQSIENNITQILNQLN</sequence>
<comment type="subcellular location">
    <subcellularLocation>
        <location evidence="7">Cytoplasm</location>
    </subcellularLocation>
</comment>
<evidence type="ECO:0000256" key="7">
    <source>
        <dbReference type="HAMAP-Rule" id="MF_00109"/>
    </source>
</evidence>
<dbReference type="InterPro" id="IPR000623">
    <property type="entry name" value="Shikimate_kinase/TSH1"/>
</dbReference>
<dbReference type="GO" id="GO:0008652">
    <property type="term" value="P:amino acid biosynthetic process"/>
    <property type="evidence" value="ECO:0007669"/>
    <property type="project" value="UniProtKB-KW"/>
</dbReference>
<comment type="catalytic activity">
    <reaction evidence="7">
        <text>shikimate + ATP = 3-phosphoshikimate + ADP + H(+)</text>
        <dbReference type="Rhea" id="RHEA:13121"/>
        <dbReference type="ChEBI" id="CHEBI:15378"/>
        <dbReference type="ChEBI" id="CHEBI:30616"/>
        <dbReference type="ChEBI" id="CHEBI:36208"/>
        <dbReference type="ChEBI" id="CHEBI:145989"/>
        <dbReference type="ChEBI" id="CHEBI:456216"/>
        <dbReference type="EC" id="2.7.1.71"/>
    </reaction>
</comment>
<evidence type="ECO:0000256" key="2">
    <source>
        <dbReference type="ARBA" id="ARBA00022679"/>
    </source>
</evidence>
<dbReference type="RefSeq" id="WP_166399027.1">
    <property type="nucleotide sequence ID" value="NZ_JAANAS010000001.1"/>
</dbReference>
<keyword evidence="5 7" id="KW-0067">ATP-binding</keyword>
<keyword evidence="7" id="KW-0460">Magnesium</keyword>
<feature type="binding site" evidence="7">
    <location>
        <position position="119"/>
    </location>
    <ligand>
        <name>ATP</name>
        <dbReference type="ChEBI" id="CHEBI:30616"/>
    </ligand>
</feature>
<dbReference type="AlphaFoldDB" id="A0A967E5J3"/>
<evidence type="ECO:0000313" key="9">
    <source>
        <dbReference type="Proteomes" id="UP000643701"/>
    </source>
</evidence>
<dbReference type="PRINTS" id="PR01100">
    <property type="entry name" value="SHIKIMTKNASE"/>
</dbReference>
<evidence type="ECO:0000313" key="8">
    <source>
        <dbReference type="EMBL" id="NGZ88761.1"/>
    </source>
</evidence>
<evidence type="ECO:0000256" key="1">
    <source>
        <dbReference type="ARBA" id="ARBA00022605"/>
    </source>
</evidence>
<keyword evidence="7" id="KW-0479">Metal-binding</keyword>
<dbReference type="Pfam" id="PF01202">
    <property type="entry name" value="SKI"/>
    <property type="match status" value="1"/>
</dbReference>